<dbReference type="EMBL" id="JEMT01023810">
    <property type="protein sequence ID" value="EXX63696.1"/>
    <property type="molecule type" value="Genomic_DNA"/>
</dbReference>
<organism evidence="3 4">
    <name type="scientific">Rhizophagus irregularis (strain DAOM 197198w)</name>
    <name type="common">Glomus intraradices</name>
    <dbReference type="NCBI Taxonomy" id="1432141"/>
    <lineage>
        <taxon>Eukaryota</taxon>
        <taxon>Fungi</taxon>
        <taxon>Fungi incertae sedis</taxon>
        <taxon>Mucoromycota</taxon>
        <taxon>Glomeromycotina</taxon>
        <taxon>Glomeromycetes</taxon>
        <taxon>Glomerales</taxon>
        <taxon>Glomeraceae</taxon>
        <taxon>Rhizophagus</taxon>
    </lineage>
</organism>
<dbReference type="AlphaFoldDB" id="A0A015KUT7"/>
<dbReference type="STRING" id="1432141.A0A015KUT7"/>
<feature type="compositionally biased region" description="Basic and acidic residues" evidence="1">
    <location>
        <begin position="645"/>
        <end position="654"/>
    </location>
</feature>
<dbReference type="GO" id="GO:0005634">
    <property type="term" value="C:nucleus"/>
    <property type="evidence" value="ECO:0007669"/>
    <property type="project" value="TreeGrafter"/>
</dbReference>
<feature type="domain" description="G-patch" evidence="2">
    <location>
        <begin position="166"/>
        <end position="186"/>
    </location>
</feature>
<feature type="compositionally biased region" description="Polar residues" evidence="1">
    <location>
        <begin position="749"/>
        <end position="761"/>
    </location>
</feature>
<feature type="compositionally biased region" description="Low complexity" evidence="1">
    <location>
        <begin position="796"/>
        <end position="807"/>
    </location>
</feature>
<evidence type="ECO:0000313" key="3">
    <source>
        <dbReference type="EMBL" id="EXX63696.1"/>
    </source>
</evidence>
<feature type="compositionally biased region" description="Low complexity" evidence="1">
    <location>
        <begin position="948"/>
        <end position="957"/>
    </location>
</feature>
<comment type="caution">
    <text evidence="3">The sequence shown here is derived from an EMBL/GenBank/DDBJ whole genome shotgun (WGS) entry which is preliminary data.</text>
</comment>
<feature type="compositionally biased region" description="Basic and acidic residues" evidence="1">
    <location>
        <begin position="844"/>
        <end position="864"/>
    </location>
</feature>
<feature type="region of interest" description="Disordered" evidence="1">
    <location>
        <begin position="639"/>
        <end position="660"/>
    </location>
</feature>
<dbReference type="Pfam" id="PF07713">
    <property type="entry name" value="DUF1604"/>
    <property type="match status" value="1"/>
</dbReference>
<dbReference type="OMA" id="QLWQQHA"/>
<dbReference type="PROSITE" id="PS50174">
    <property type="entry name" value="G_PATCH"/>
    <property type="match status" value="1"/>
</dbReference>
<dbReference type="Proteomes" id="UP000022910">
    <property type="component" value="Unassembled WGS sequence"/>
</dbReference>
<keyword evidence="4" id="KW-1185">Reference proteome</keyword>
<feature type="compositionally biased region" description="Basic and acidic residues" evidence="1">
    <location>
        <begin position="526"/>
        <end position="537"/>
    </location>
</feature>
<protein>
    <recommendedName>
        <fullName evidence="2">G-patch domain-containing protein</fullName>
    </recommendedName>
</protein>
<evidence type="ECO:0000259" key="2">
    <source>
        <dbReference type="PROSITE" id="PS50174"/>
    </source>
</evidence>
<name>A0A015KUT7_RHIIW</name>
<gene>
    <name evidence="3" type="ORF">RirG_149950</name>
</gene>
<feature type="compositionally biased region" description="Basic and acidic residues" evidence="1">
    <location>
        <begin position="872"/>
        <end position="929"/>
    </location>
</feature>
<evidence type="ECO:0000313" key="4">
    <source>
        <dbReference type="Proteomes" id="UP000022910"/>
    </source>
</evidence>
<feature type="compositionally biased region" description="Basic residues" evidence="1">
    <location>
        <begin position="811"/>
        <end position="843"/>
    </location>
</feature>
<accession>A0A015KUT7</accession>
<dbReference type="GO" id="GO:0003723">
    <property type="term" value="F:RNA binding"/>
    <property type="evidence" value="ECO:0007669"/>
    <property type="project" value="TreeGrafter"/>
</dbReference>
<dbReference type="InterPro" id="IPR011666">
    <property type="entry name" value="DUF1604"/>
</dbReference>
<feature type="region of interest" description="Disordered" evidence="1">
    <location>
        <begin position="81"/>
        <end position="113"/>
    </location>
</feature>
<proteinExistence type="predicted"/>
<sequence>MSFNKKKPKHIEDDDDAFNETFVIYGTELPDTDEQDKGKFQPVWKQEVRDEQGLRRFHGAFKGGWSAGYFNTVGSKKGWTPSTFVSSRNKRSDRKDFKPEDFMDEEDLEESLQNQKLVATDEFDSFGSTERELERKRMLASSMEESGSVLGALPDKFIDDLVLPNKEPVGVRLLKAMGWREGQGIGPRVSKIQSEDTEFIESDKSVLFAPKDTQIIKFDQKNDTFGLDFDPFKNATEFIPHSGNIKGDSYLQHKKLQDSLYTRELDDDDDAILYGETSKSNFHTSLIDDDEDTIVMGGKKLSKYLSSKKNREKKFSNGVCHDGRLPLQGFVLASRPVPIDKWFAPPILPQGFVPMHEFNPSGEINKIDTQELFQKGKQKQTTLAILAEQRGELLGETPLSAPARSVFDYVSRKDKDRLDNLIGYMIDTTGEVKKKQPSEVEIPKVDKDVALAALQGFIPFESDKKKQARYKHFLEVQAELSTIPLKQTEGITVEEYIKELDEFAQSARIFRPMSKMMASRFTSAKSVEDFRQPEKDSAQPTQIDQDDTGIRKAIQVPLESSESSAETAARMNMFGPLTRTRTSFYPSRLLCKRFNVANPHPEYKYDNQSGKTQKGQKDILSKETMNDILEKQDSQNFMGFTNSKSQKETEEDKAVSLNTSTESGDVKEVDVHKTRPAMELFKSIFGESDTEDEEAAPKHKEPPNMVIGTISAVEDKKSPPVSSESVEAVSTPFRPMFKKKTDRAEKVQSNESTEVSQSQTLHSKRKEKDHVTRVSLSFDDESIIGPSIKRTKSSENDSSSSVESGESLSRREHKYSHSHHKHSHVSSSKKHKSEKRKRKKKHSKGYEKKANKRSCEESGDDERRRNSKKKRHEDEDGYNDRSEKYHRDKDPHHHQITKSLDKAKEEVNDKKIENRSEKQIETIKPKKWEIPSPSLIHSKEKRTTSPQSKNDNNNKSNTSRVRNRPRAMDLW</sequence>
<evidence type="ECO:0000256" key="1">
    <source>
        <dbReference type="SAM" id="MobiDB-lite"/>
    </source>
</evidence>
<dbReference type="InterPro" id="IPR000467">
    <property type="entry name" value="G_patch_dom"/>
</dbReference>
<feature type="region of interest" description="Disordered" evidence="1">
    <location>
        <begin position="526"/>
        <end position="549"/>
    </location>
</feature>
<dbReference type="PANTHER" id="PTHR13384">
    <property type="entry name" value="G PATCH DOMAIN-CONTAINING PROTEIN 1"/>
    <property type="match status" value="1"/>
</dbReference>
<dbReference type="PANTHER" id="PTHR13384:SF19">
    <property type="entry name" value="G PATCH DOMAIN-CONTAINING PROTEIN 1"/>
    <property type="match status" value="1"/>
</dbReference>
<dbReference type="GO" id="GO:0006397">
    <property type="term" value="P:mRNA processing"/>
    <property type="evidence" value="ECO:0007669"/>
    <property type="project" value="InterPro"/>
</dbReference>
<dbReference type="HOGENOM" id="CLU_008613_3_1_1"/>
<feature type="region of interest" description="Disordered" evidence="1">
    <location>
        <begin position="686"/>
        <end position="971"/>
    </location>
</feature>
<dbReference type="OrthoDB" id="20507at2759"/>
<dbReference type="Pfam" id="PF26093">
    <property type="entry name" value="HTH_TGH"/>
    <property type="match status" value="1"/>
</dbReference>
<reference evidence="3 4" key="1">
    <citation type="submission" date="2014-02" db="EMBL/GenBank/DDBJ databases">
        <title>Single nucleus genome sequencing reveals high similarity among nuclei of an endomycorrhizal fungus.</title>
        <authorList>
            <person name="Lin K."/>
            <person name="Geurts R."/>
            <person name="Zhang Z."/>
            <person name="Limpens E."/>
            <person name="Saunders D.G."/>
            <person name="Mu D."/>
            <person name="Pang E."/>
            <person name="Cao H."/>
            <person name="Cha H."/>
            <person name="Lin T."/>
            <person name="Zhou Q."/>
            <person name="Shang Y."/>
            <person name="Li Y."/>
            <person name="Ivanov S."/>
            <person name="Sharma T."/>
            <person name="Velzen R.V."/>
            <person name="Ruijter N.D."/>
            <person name="Aanen D.K."/>
            <person name="Win J."/>
            <person name="Kamoun S."/>
            <person name="Bisseling T."/>
            <person name="Huang S."/>
        </authorList>
    </citation>
    <scope>NUCLEOTIDE SEQUENCE [LARGE SCALE GENOMIC DNA]</scope>
    <source>
        <strain evidence="4">DAOM197198w</strain>
    </source>
</reference>
<dbReference type="Pfam" id="PF01585">
    <property type="entry name" value="G-patch"/>
    <property type="match status" value="1"/>
</dbReference>